<dbReference type="AlphaFoldDB" id="A0A1F6Y3H5"/>
<dbReference type="Gene3D" id="1.10.1270.10">
    <property type="entry name" value="TrpR-like"/>
    <property type="match status" value="1"/>
</dbReference>
<proteinExistence type="predicted"/>
<dbReference type="Pfam" id="PF13384">
    <property type="entry name" value="HTH_23"/>
    <property type="match status" value="1"/>
</dbReference>
<protein>
    <submittedName>
        <fullName evidence="1">Uncharacterized protein</fullName>
    </submittedName>
</protein>
<gene>
    <name evidence="1" type="ORF">A3G53_02745</name>
</gene>
<evidence type="ECO:0000313" key="2">
    <source>
        <dbReference type="Proteomes" id="UP000178645"/>
    </source>
</evidence>
<dbReference type="Proteomes" id="UP000178645">
    <property type="component" value="Unassembled WGS sequence"/>
</dbReference>
<organism evidence="1 2">
    <name type="scientific">Candidatus Nomurabacteria bacterium RIFCSPLOWO2_12_FULL_44_11</name>
    <dbReference type="NCBI Taxonomy" id="1801796"/>
    <lineage>
        <taxon>Bacteria</taxon>
        <taxon>Candidatus Nomuraibacteriota</taxon>
    </lineage>
</organism>
<reference evidence="1 2" key="1">
    <citation type="journal article" date="2016" name="Nat. Commun.">
        <title>Thousands of microbial genomes shed light on interconnected biogeochemical processes in an aquifer system.</title>
        <authorList>
            <person name="Anantharaman K."/>
            <person name="Brown C.T."/>
            <person name="Hug L.A."/>
            <person name="Sharon I."/>
            <person name="Castelle C.J."/>
            <person name="Probst A.J."/>
            <person name="Thomas B.C."/>
            <person name="Singh A."/>
            <person name="Wilkins M.J."/>
            <person name="Karaoz U."/>
            <person name="Brodie E.L."/>
            <person name="Williams K.H."/>
            <person name="Hubbard S.S."/>
            <person name="Banfield J.F."/>
        </authorList>
    </citation>
    <scope>NUCLEOTIDE SEQUENCE [LARGE SCALE GENOMIC DNA]</scope>
</reference>
<dbReference type="InterPro" id="IPR038116">
    <property type="entry name" value="TrpR-like_sf"/>
</dbReference>
<dbReference type="EMBL" id="MFVU01000032">
    <property type="protein sequence ID" value="OGJ00941.1"/>
    <property type="molecule type" value="Genomic_DNA"/>
</dbReference>
<evidence type="ECO:0000313" key="1">
    <source>
        <dbReference type="EMBL" id="OGJ00941.1"/>
    </source>
</evidence>
<comment type="caution">
    <text evidence="1">The sequence shown here is derived from an EMBL/GenBank/DDBJ whole genome shotgun (WGS) entry which is preliminary data.</text>
</comment>
<name>A0A1F6Y3H5_9BACT</name>
<sequence>MPHVSKKILNTKQEIIIKARLVDMLRAVGKDHRSGYSLRELLTYTEMIMLAKRLGIIYLVSKETPTLDICKILQVSSSTVIRIEKRFDRGGYQNLCKVFKKLEPSIVDVLETILGAGLPSKYGKGRWKFLNDY</sequence>
<accession>A0A1F6Y3H5</accession>